<dbReference type="EMBL" id="JASCZI010212098">
    <property type="protein sequence ID" value="MED6198328.1"/>
    <property type="molecule type" value="Genomic_DNA"/>
</dbReference>
<evidence type="ECO:0000313" key="2">
    <source>
        <dbReference type="Proteomes" id="UP001341840"/>
    </source>
</evidence>
<keyword evidence="2" id="KW-1185">Reference proteome</keyword>
<proteinExistence type="predicted"/>
<protein>
    <submittedName>
        <fullName evidence="1">Uncharacterized protein</fullName>
    </submittedName>
</protein>
<evidence type="ECO:0000313" key="1">
    <source>
        <dbReference type="EMBL" id="MED6198328.1"/>
    </source>
</evidence>
<organism evidence="1 2">
    <name type="scientific">Stylosanthes scabra</name>
    <dbReference type="NCBI Taxonomy" id="79078"/>
    <lineage>
        <taxon>Eukaryota</taxon>
        <taxon>Viridiplantae</taxon>
        <taxon>Streptophyta</taxon>
        <taxon>Embryophyta</taxon>
        <taxon>Tracheophyta</taxon>
        <taxon>Spermatophyta</taxon>
        <taxon>Magnoliopsida</taxon>
        <taxon>eudicotyledons</taxon>
        <taxon>Gunneridae</taxon>
        <taxon>Pentapetalae</taxon>
        <taxon>rosids</taxon>
        <taxon>fabids</taxon>
        <taxon>Fabales</taxon>
        <taxon>Fabaceae</taxon>
        <taxon>Papilionoideae</taxon>
        <taxon>50 kb inversion clade</taxon>
        <taxon>dalbergioids sensu lato</taxon>
        <taxon>Dalbergieae</taxon>
        <taxon>Pterocarpus clade</taxon>
        <taxon>Stylosanthes</taxon>
    </lineage>
</organism>
<accession>A0ABU6XMV1</accession>
<comment type="caution">
    <text evidence="1">The sequence shown here is derived from an EMBL/GenBank/DDBJ whole genome shotgun (WGS) entry which is preliminary data.</text>
</comment>
<sequence>MKNHQGEEEPPVAPTRRLNFQYNGSELYDSFEWRQMTHQLNKAIHNSNADQTNKVIQGVSSSSPAYIFNLNSPLYRHQLNFLYRESTRTPRRISGPQVPEKRACGRGTRIEGFVTRFWVKVKRGLFGK</sequence>
<reference evidence="1 2" key="1">
    <citation type="journal article" date="2023" name="Plants (Basel)">
        <title>Bridging the Gap: Combining Genomics and Transcriptomics Approaches to Understand Stylosanthes scabra, an Orphan Legume from the Brazilian Caatinga.</title>
        <authorList>
            <person name="Ferreira-Neto J.R.C."/>
            <person name="da Silva M.D."/>
            <person name="Binneck E."/>
            <person name="de Melo N.F."/>
            <person name="da Silva R.H."/>
            <person name="de Melo A.L.T.M."/>
            <person name="Pandolfi V."/>
            <person name="Bustamante F.O."/>
            <person name="Brasileiro-Vidal A.C."/>
            <person name="Benko-Iseppon A.M."/>
        </authorList>
    </citation>
    <scope>NUCLEOTIDE SEQUENCE [LARGE SCALE GENOMIC DNA]</scope>
    <source>
        <tissue evidence="1">Leaves</tissue>
    </source>
</reference>
<gene>
    <name evidence="1" type="ORF">PIB30_065313</name>
</gene>
<name>A0ABU6XMV1_9FABA</name>
<dbReference type="Proteomes" id="UP001341840">
    <property type="component" value="Unassembled WGS sequence"/>
</dbReference>